<dbReference type="InterPro" id="IPR036390">
    <property type="entry name" value="WH_DNA-bd_sf"/>
</dbReference>
<dbReference type="PROSITE" id="PS51722">
    <property type="entry name" value="G_TR_2"/>
    <property type="match status" value="1"/>
</dbReference>
<evidence type="ECO:0000256" key="2">
    <source>
        <dbReference type="ARBA" id="ARBA00022490"/>
    </source>
</evidence>
<evidence type="ECO:0000259" key="5">
    <source>
        <dbReference type="PROSITE" id="PS51722"/>
    </source>
</evidence>
<name>H5URE8_9MICO</name>
<proteinExistence type="predicted"/>
<dbReference type="PANTHER" id="PTHR43721:SF22">
    <property type="entry name" value="ELONGATION FACTOR TU, MITOCHONDRIAL"/>
    <property type="match status" value="1"/>
</dbReference>
<dbReference type="RefSeq" id="WP_009482204.1">
    <property type="nucleotide sequence ID" value="NZ_BAFE01000051.1"/>
</dbReference>
<dbReference type="Gene3D" id="1.10.10.10">
    <property type="entry name" value="Winged helix-like DNA-binding domain superfamily/Winged helix DNA-binding domain"/>
    <property type="match status" value="1"/>
</dbReference>
<dbReference type="InterPro" id="IPR004535">
    <property type="entry name" value="Transl_elong_SelB"/>
</dbReference>
<comment type="caution">
    <text evidence="6">The sequence shown here is derived from an EMBL/GenBank/DDBJ whole genome shotgun (WGS) entry which is preliminary data.</text>
</comment>
<feature type="domain" description="Tr-type G" evidence="5">
    <location>
        <begin position="2"/>
        <end position="173"/>
    </location>
</feature>
<evidence type="ECO:0000256" key="1">
    <source>
        <dbReference type="ARBA" id="ARBA00004496"/>
    </source>
</evidence>
<dbReference type="Gene3D" id="3.40.50.300">
    <property type="entry name" value="P-loop containing nucleotide triphosphate hydrolases"/>
    <property type="match status" value="1"/>
</dbReference>
<dbReference type="InterPro" id="IPR050055">
    <property type="entry name" value="EF-Tu_GTPase"/>
</dbReference>
<keyword evidence="2" id="KW-0963">Cytoplasm</keyword>
<dbReference type="InterPro" id="IPR027417">
    <property type="entry name" value="P-loop_NTPase"/>
</dbReference>
<keyword evidence="7" id="KW-1185">Reference proteome</keyword>
<dbReference type="GO" id="GO:0005737">
    <property type="term" value="C:cytoplasm"/>
    <property type="evidence" value="ECO:0007669"/>
    <property type="project" value="UniProtKB-SubCell"/>
</dbReference>
<dbReference type="Proteomes" id="UP000004367">
    <property type="component" value="Unassembled WGS sequence"/>
</dbReference>
<dbReference type="GO" id="GO:0003746">
    <property type="term" value="F:translation elongation factor activity"/>
    <property type="evidence" value="ECO:0007669"/>
    <property type="project" value="UniProtKB-KW"/>
</dbReference>
<dbReference type="GO" id="GO:0003723">
    <property type="term" value="F:RNA binding"/>
    <property type="evidence" value="ECO:0007669"/>
    <property type="project" value="InterPro"/>
</dbReference>
<dbReference type="NCBIfam" id="TIGR00475">
    <property type="entry name" value="selB"/>
    <property type="match status" value="1"/>
</dbReference>
<dbReference type="GO" id="GO:0003924">
    <property type="term" value="F:GTPase activity"/>
    <property type="evidence" value="ECO:0007669"/>
    <property type="project" value="InterPro"/>
</dbReference>
<dbReference type="eggNOG" id="COG3276">
    <property type="taxonomic scope" value="Bacteria"/>
</dbReference>
<dbReference type="Gene3D" id="2.40.30.10">
    <property type="entry name" value="Translation factors"/>
    <property type="match status" value="1"/>
</dbReference>
<comment type="subcellular location">
    <subcellularLocation>
        <location evidence="1">Cytoplasm</location>
    </subcellularLocation>
</comment>
<dbReference type="Pfam" id="PF00009">
    <property type="entry name" value="GTP_EFTU"/>
    <property type="match status" value="1"/>
</dbReference>
<reference evidence="6 7" key="1">
    <citation type="submission" date="2012-02" db="EMBL/GenBank/DDBJ databases">
        <title>Whole genome shotgun sequence of Mobilicoccus pelagius NBRC 104925.</title>
        <authorList>
            <person name="Yoshida Y."/>
            <person name="Hosoyama A."/>
            <person name="Tsuchikane K."/>
            <person name="Katsumata H."/>
            <person name="Yamazaki S."/>
            <person name="Fujita N."/>
        </authorList>
    </citation>
    <scope>NUCLEOTIDE SEQUENCE [LARGE SCALE GENOMIC DNA]</scope>
    <source>
        <strain evidence="6 7">NBRC 104925</strain>
    </source>
</reference>
<dbReference type="GO" id="GO:0001514">
    <property type="term" value="P:selenocysteine incorporation"/>
    <property type="evidence" value="ECO:0007669"/>
    <property type="project" value="InterPro"/>
</dbReference>
<organism evidence="6 7">
    <name type="scientific">Mobilicoccus pelagius NBRC 104925</name>
    <dbReference type="NCBI Taxonomy" id="1089455"/>
    <lineage>
        <taxon>Bacteria</taxon>
        <taxon>Bacillati</taxon>
        <taxon>Actinomycetota</taxon>
        <taxon>Actinomycetes</taxon>
        <taxon>Micrococcales</taxon>
        <taxon>Dermatophilaceae</taxon>
        <taxon>Mobilicoccus</taxon>
    </lineage>
</organism>
<evidence type="ECO:0000256" key="3">
    <source>
        <dbReference type="ARBA" id="ARBA00022917"/>
    </source>
</evidence>
<evidence type="ECO:0000313" key="6">
    <source>
        <dbReference type="EMBL" id="GAB48306.1"/>
    </source>
</evidence>
<evidence type="ECO:0000256" key="4">
    <source>
        <dbReference type="ARBA" id="ARBA00023134"/>
    </source>
</evidence>
<dbReference type="SUPFAM" id="SSF46785">
    <property type="entry name" value="Winged helix' DNA-binding domain"/>
    <property type="match status" value="1"/>
</dbReference>
<dbReference type="STRING" id="1089455.MOPEL_071_00210"/>
<dbReference type="GO" id="GO:0005525">
    <property type="term" value="F:GTP binding"/>
    <property type="evidence" value="ECO:0007669"/>
    <property type="project" value="UniProtKB-KW"/>
</dbReference>
<dbReference type="AlphaFoldDB" id="H5URE8"/>
<dbReference type="PANTHER" id="PTHR43721">
    <property type="entry name" value="ELONGATION FACTOR TU-RELATED"/>
    <property type="match status" value="1"/>
</dbReference>
<dbReference type="InterPro" id="IPR000795">
    <property type="entry name" value="T_Tr_GTP-bd_dom"/>
</dbReference>
<dbReference type="InterPro" id="IPR057335">
    <property type="entry name" value="Beta-barrel_SelB"/>
</dbReference>
<dbReference type="EMBL" id="BAFE01000051">
    <property type="protein sequence ID" value="GAB48306.1"/>
    <property type="molecule type" value="Genomic_DNA"/>
</dbReference>
<dbReference type="InterPro" id="IPR036388">
    <property type="entry name" value="WH-like_DNA-bd_sf"/>
</dbReference>
<keyword evidence="4" id="KW-0342">GTP-binding</keyword>
<accession>H5URE8</accession>
<gene>
    <name evidence="6" type="primary">selB</name>
    <name evidence="6" type="ORF">MOPEL_071_00210</name>
</gene>
<sequence length="596" mass="62525">MSSMSVVATAGHVDHGKSTLVKALTGIEPDRWEEEQRRALTIDLGYAWTTLPGGGTVAFVDVPGHRRFIGNMLAGLGPVPAVMFVVAADESWMPQSAEHLAAAAALGVEHALLVVTRADLADPAPALARARAELSEAGLAPRAALAVSARAGAGMDELRAAVADLVAALPAPDPAARVRLWIDRAFTINGAGTVVTGTLPAGTIRVGDTLDLLGRRVSVRGLHSLEQPRDAVSGVARVAVNLRGVATADLHRGQALLTPGAWHATSVLDVRLTLPEGARTAADLPEHLMLHIGTAAHEARVRPLGSDGARLTLAEPLPLAAGDRAILRDPGTGRVAGALVLDVDPPELRRRGAGARRAEELAARAAGVDLTIEVRARGYLGVEEARRLGVGDDDLTTLPAGIVRRADLLVDERVWSRWQEALSDVTADYARTHPLEPWMPADAARTAAGIPRLDLVGPLAEAAGLTHEGGRVHEPGIRADLGAAEAGLARIEARLAAQPFAAPEQPELDAAGLGPREVAAAVRAGRLLRLDDGVLLQPIAPAKAMRILAGLPQPFTTSEARKALDTTRRVAIPLLEHLDAKGWTRRLDAGHREVAR</sequence>
<keyword evidence="3" id="KW-0648">Protein biosynthesis</keyword>
<dbReference type="Pfam" id="PF09107">
    <property type="entry name" value="WHD_3rd_SelB"/>
    <property type="match status" value="1"/>
</dbReference>
<keyword evidence="4" id="KW-0547">Nucleotide-binding</keyword>
<dbReference type="Pfam" id="PF25461">
    <property type="entry name" value="Beta-barrel_SelB"/>
    <property type="match status" value="1"/>
</dbReference>
<evidence type="ECO:0000313" key="7">
    <source>
        <dbReference type="Proteomes" id="UP000004367"/>
    </source>
</evidence>
<dbReference type="SUPFAM" id="SSF52540">
    <property type="entry name" value="P-loop containing nucleoside triphosphate hydrolases"/>
    <property type="match status" value="1"/>
</dbReference>
<protein>
    <submittedName>
        <fullName evidence="6">Selenocysteine-specific elongation factor</fullName>
    </submittedName>
</protein>
<dbReference type="InterPro" id="IPR015191">
    <property type="entry name" value="SelB_WHD4"/>
</dbReference>
<keyword evidence="6" id="KW-0251">Elongation factor</keyword>
<dbReference type="InterPro" id="IPR009000">
    <property type="entry name" value="Transl_B-barrel_sf"/>
</dbReference>
<dbReference type="SUPFAM" id="SSF50447">
    <property type="entry name" value="Translation proteins"/>
    <property type="match status" value="1"/>
</dbReference>